<organism evidence="1">
    <name type="scientific">bioreactor metagenome</name>
    <dbReference type="NCBI Taxonomy" id="1076179"/>
    <lineage>
        <taxon>unclassified sequences</taxon>
        <taxon>metagenomes</taxon>
        <taxon>ecological metagenomes</taxon>
    </lineage>
</organism>
<sequence length="129" mass="14667">MPAEPVHPVVKRAGDAALRLAGQRGDNVRGLVQPHRVINAQRADGGHHLRTIDERQTLLGGERHRRNARAAHCLRSGENFTVQLRQTFANHRQNHMRQRHKISTCAKTAFFGDNRMQPAIQHAKQCLHR</sequence>
<reference evidence="1" key="1">
    <citation type="submission" date="2019-08" db="EMBL/GenBank/DDBJ databases">
        <authorList>
            <person name="Kucharzyk K."/>
            <person name="Murdoch R.W."/>
            <person name="Higgins S."/>
            <person name="Loffler F."/>
        </authorList>
    </citation>
    <scope>NUCLEOTIDE SEQUENCE</scope>
</reference>
<comment type="caution">
    <text evidence="1">The sequence shown here is derived from an EMBL/GenBank/DDBJ whole genome shotgun (WGS) entry which is preliminary data.</text>
</comment>
<evidence type="ECO:0000313" key="1">
    <source>
        <dbReference type="EMBL" id="MPN57231.1"/>
    </source>
</evidence>
<name>A0A645J0W5_9ZZZZ</name>
<accession>A0A645J0W5</accession>
<gene>
    <name evidence="1" type="ORF">SDC9_204925</name>
</gene>
<dbReference type="EMBL" id="VSSQ01128525">
    <property type="protein sequence ID" value="MPN57231.1"/>
    <property type="molecule type" value="Genomic_DNA"/>
</dbReference>
<proteinExistence type="predicted"/>
<dbReference type="AlphaFoldDB" id="A0A645J0W5"/>
<protein>
    <submittedName>
        <fullName evidence="1">Uncharacterized protein</fullName>
    </submittedName>
</protein>